<name>A0A0F9W2L0_9ZZZZ</name>
<keyword evidence="1" id="KW-0472">Membrane</keyword>
<protein>
    <submittedName>
        <fullName evidence="2">Uncharacterized protein</fullName>
    </submittedName>
</protein>
<gene>
    <name evidence="2" type="ORF">LCGC14_0412240</name>
</gene>
<keyword evidence="1" id="KW-0812">Transmembrane</keyword>
<sequence length="133" mass="14813">MVRVGNGEVVLTYKAVTGVLCVVIASLVGVYFAWAQDLVTESELQDTVRIQLELKQAEILNEMGDEFDVSFKVWTGDQAEQQRVSDQRRDTALTALAEEQKDIIFMLGKVMGRLQIPLPVLPDSTNRNTEGGR</sequence>
<dbReference type="EMBL" id="LAZR01000365">
    <property type="protein sequence ID" value="KKN72273.1"/>
    <property type="molecule type" value="Genomic_DNA"/>
</dbReference>
<organism evidence="2">
    <name type="scientific">marine sediment metagenome</name>
    <dbReference type="NCBI Taxonomy" id="412755"/>
    <lineage>
        <taxon>unclassified sequences</taxon>
        <taxon>metagenomes</taxon>
        <taxon>ecological metagenomes</taxon>
    </lineage>
</organism>
<comment type="caution">
    <text evidence="2">The sequence shown here is derived from an EMBL/GenBank/DDBJ whole genome shotgun (WGS) entry which is preliminary data.</text>
</comment>
<proteinExistence type="predicted"/>
<accession>A0A0F9W2L0</accession>
<evidence type="ECO:0000256" key="1">
    <source>
        <dbReference type="SAM" id="Phobius"/>
    </source>
</evidence>
<dbReference type="AlphaFoldDB" id="A0A0F9W2L0"/>
<keyword evidence="1" id="KW-1133">Transmembrane helix</keyword>
<feature type="transmembrane region" description="Helical" evidence="1">
    <location>
        <begin position="12"/>
        <end position="34"/>
    </location>
</feature>
<evidence type="ECO:0000313" key="2">
    <source>
        <dbReference type="EMBL" id="KKN72273.1"/>
    </source>
</evidence>
<reference evidence="2" key="1">
    <citation type="journal article" date="2015" name="Nature">
        <title>Complex archaea that bridge the gap between prokaryotes and eukaryotes.</title>
        <authorList>
            <person name="Spang A."/>
            <person name="Saw J.H."/>
            <person name="Jorgensen S.L."/>
            <person name="Zaremba-Niedzwiedzka K."/>
            <person name="Martijn J."/>
            <person name="Lind A.E."/>
            <person name="van Eijk R."/>
            <person name="Schleper C."/>
            <person name="Guy L."/>
            <person name="Ettema T.J."/>
        </authorList>
    </citation>
    <scope>NUCLEOTIDE SEQUENCE</scope>
</reference>